<feature type="DNA-binding region" description="HMG box" evidence="4">
    <location>
        <begin position="252"/>
        <end position="314"/>
    </location>
</feature>
<dbReference type="CDD" id="cd00084">
    <property type="entry name" value="HMG-box_SF"/>
    <property type="match status" value="1"/>
</dbReference>
<dbReference type="GO" id="GO:0005634">
    <property type="term" value="C:nucleus"/>
    <property type="evidence" value="ECO:0007669"/>
    <property type="project" value="UniProtKB-SubCell"/>
</dbReference>
<dbReference type="RefSeq" id="XP_026602683.1">
    <property type="nucleotide sequence ID" value="XM_026748379.1"/>
</dbReference>
<comment type="subcellular location">
    <subcellularLocation>
        <location evidence="1">Nucleus</location>
    </subcellularLocation>
</comment>
<accession>A0A3D8RRF3</accession>
<feature type="compositionally biased region" description="Basic and acidic residues" evidence="5">
    <location>
        <begin position="119"/>
        <end position="133"/>
    </location>
</feature>
<dbReference type="PANTHER" id="PTHR48112:SF32">
    <property type="entry name" value="HIGH MOBILITY GROUP PROTEIN B3"/>
    <property type="match status" value="1"/>
</dbReference>
<dbReference type="AlphaFoldDB" id="A0A3D8RRF3"/>
<evidence type="ECO:0000256" key="3">
    <source>
        <dbReference type="ARBA" id="ARBA00023242"/>
    </source>
</evidence>
<name>A0A3D8RRF3_9EURO</name>
<dbReference type="GO" id="GO:0003677">
    <property type="term" value="F:DNA binding"/>
    <property type="evidence" value="ECO:0007669"/>
    <property type="project" value="UniProtKB-UniRule"/>
</dbReference>
<proteinExistence type="predicted"/>
<dbReference type="GeneID" id="38116733"/>
<dbReference type="InterPro" id="IPR036910">
    <property type="entry name" value="HMG_box_dom_sf"/>
</dbReference>
<evidence type="ECO:0000256" key="2">
    <source>
        <dbReference type="ARBA" id="ARBA00023125"/>
    </source>
</evidence>
<evidence type="ECO:0000313" key="7">
    <source>
        <dbReference type="EMBL" id="RDW76371.1"/>
    </source>
</evidence>
<evidence type="ECO:0000256" key="5">
    <source>
        <dbReference type="SAM" id="MobiDB-lite"/>
    </source>
</evidence>
<dbReference type="PROSITE" id="PS50118">
    <property type="entry name" value="HMG_BOX_2"/>
    <property type="match status" value="1"/>
</dbReference>
<dbReference type="Proteomes" id="UP000256690">
    <property type="component" value="Unassembled WGS sequence"/>
</dbReference>
<reference evidence="7 8" key="1">
    <citation type="journal article" date="2018" name="IMA Fungus">
        <title>IMA Genome-F 9: Draft genome sequence of Annulohypoxylon stygium, Aspergillus mulundensis, Berkeleyomyces basicola (syn. Thielaviopsis basicola), Ceratocystis smalleyi, two Cercospora beticola strains, Coleophoma cylindrospora, Fusarium fracticaudum, Phialophora cf. hyalina, and Morchella septimelata.</title>
        <authorList>
            <person name="Wingfield B.D."/>
            <person name="Bills G.F."/>
            <person name="Dong Y."/>
            <person name="Huang W."/>
            <person name="Nel W.J."/>
            <person name="Swalarsk-Parry B.S."/>
            <person name="Vaghefi N."/>
            <person name="Wilken P.M."/>
            <person name="An Z."/>
            <person name="de Beer Z.W."/>
            <person name="De Vos L."/>
            <person name="Chen L."/>
            <person name="Duong T.A."/>
            <person name="Gao Y."/>
            <person name="Hammerbacher A."/>
            <person name="Kikkert J.R."/>
            <person name="Li Y."/>
            <person name="Li H."/>
            <person name="Li K."/>
            <person name="Li Q."/>
            <person name="Liu X."/>
            <person name="Ma X."/>
            <person name="Naidoo K."/>
            <person name="Pethybridge S.J."/>
            <person name="Sun J."/>
            <person name="Steenkamp E.T."/>
            <person name="van der Nest M.A."/>
            <person name="van Wyk S."/>
            <person name="Wingfield M.J."/>
            <person name="Xiong C."/>
            <person name="Yue Q."/>
            <person name="Zhang X."/>
        </authorList>
    </citation>
    <scope>NUCLEOTIDE SEQUENCE [LARGE SCALE GENOMIC DNA]</scope>
    <source>
        <strain evidence="7 8">DSM 5745</strain>
    </source>
</reference>
<keyword evidence="2 4" id="KW-0238">DNA-binding</keyword>
<dbReference type="InterPro" id="IPR050342">
    <property type="entry name" value="HMGB"/>
</dbReference>
<dbReference type="EMBL" id="PVWQ01000007">
    <property type="protein sequence ID" value="RDW76371.1"/>
    <property type="molecule type" value="Genomic_DNA"/>
</dbReference>
<protein>
    <recommendedName>
        <fullName evidence="6">HMG box domain-containing protein</fullName>
    </recommendedName>
</protein>
<organism evidence="7 8">
    <name type="scientific">Aspergillus mulundensis</name>
    <dbReference type="NCBI Taxonomy" id="1810919"/>
    <lineage>
        <taxon>Eukaryota</taxon>
        <taxon>Fungi</taxon>
        <taxon>Dikarya</taxon>
        <taxon>Ascomycota</taxon>
        <taxon>Pezizomycotina</taxon>
        <taxon>Eurotiomycetes</taxon>
        <taxon>Eurotiomycetidae</taxon>
        <taxon>Eurotiales</taxon>
        <taxon>Aspergillaceae</taxon>
        <taxon>Aspergillus</taxon>
        <taxon>Aspergillus subgen. Nidulantes</taxon>
    </lineage>
</organism>
<sequence length="326" mass="37166">MPLNLVRQGGGIFRNLPVNGAVARPVRVVSSQHHVRRIAFVARRSSISITRSLPCISSTVSYQVRSYASPARSVKSAGSKSIEPTEPTKAKKPAKVAKKPAKQPAKKPAKKKAPSRKGPLTEKQIEAREEKKKREELRQLKKIALQLPKKLPQNYIAVALLDKYHMVDKSDNPTANEAFRRAHDIVRSISPEEKQRYADQGKANKVANEAALKAFVESHSPLQILEANRARRRLARLRTQTKCTLIHDERLVKPPRASWIFFFTENRDKNADVWDASKALKSEWKNLSESEKSKYKRLAKEDRARYEREHLEVYGYPARKPSRARQ</sequence>
<feature type="compositionally biased region" description="Basic residues" evidence="5">
    <location>
        <begin position="90"/>
        <end position="115"/>
    </location>
</feature>
<evidence type="ECO:0000259" key="6">
    <source>
        <dbReference type="PROSITE" id="PS50118"/>
    </source>
</evidence>
<dbReference type="Pfam" id="PF09011">
    <property type="entry name" value="HMG_box_2"/>
    <property type="match status" value="1"/>
</dbReference>
<dbReference type="OrthoDB" id="1919336at2759"/>
<dbReference type="SMART" id="SM00398">
    <property type="entry name" value="HMG"/>
    <property type="match status" value="1"/>
</dbReference>
<comment type="caution">
    <text evidence="7">The sequence shown here is derived from an EMBL/GenBank/DDBJ whole genome shotgun (WGS) entry which is preliminary data.</text>
</comment>
<feature type="domain" description="HMG box" evidence="6">
    <location>
        <begin position="252"/>
        <end position="314"/>
    </location>
</feature>
<keyword evidence="8" id="KW-1185">Reference proteome</keyword>
<evidence type="ECO:0000256" key="4">
    <source>
        <dbReference type="PROSITE-ProRule" id="PRU00267"/>
    </source>
</evidence>
<dbReference type="PANTHER" id="PTHR48112">
    <property type="entry name" value="HIGH MOBILITY GROUP PROTEIN DSP1"/>
    <property type="match status" value="1"/>
</dbReference>
<dbReference type="InterPro" id="IPR009071">
    <property type="entry name" value="HMG_box_dom"/>
</dbReference>
<dbReference type="SUPFAM" id="SSF47095">
    <property type="entry name" value="HMG-box"/>
    <property type="match status" value="2"/>
</dbReference>
<gene>
    <name evidence="7" type="ORF">DSM5745_06363</name>
</gene>
<feature type="region of interest" description="Disordered" evidence="5">
    <location>
        <begin position="73"/>
        <end position="133"/>
    </location>
</feature>
<evidence type="ECO:0000256" key="1">
    <source>
        <dbReference type="ARBA" id="ARBA00004123"/>
    </source>
</evidence>
<evidence type="ECO:0000313" key="8">
    <source>
        <dbReference type="Proteomes" id="UP000256690"/>
    </source>
</evidence>
<dbReference type="Gene3D" id="1.10.30.10">
    <property type="entry name" value="High mobility group box domain"/>
    <property type="match status" value="2"/>
</dbReference>
<keyword evidence="3 4" id="KW-0539">Nucleus</keyword>
<dbReference type="STRING" id="1810919.A0A3D8RRF3"/>